<dbReference type="InterPro" id="IPR036390">
    <property type="entry name" value="WH_DNA-bd_sf"/>
</dbReference>
<feature type="compositionally biased region" description="Pro residues" evidence="3">
    <location>
        <begin position="602"/>
        <end position="611"/>
    </location>
</feature>
<proteinExistence type="predicted"/>
<dbReference type="Proteomes" id="UP000235672">
    <property type="component" value="Unassembled WGS sequence"/>
</dbReference>
<dbReference type="SMART" id="SM00715">
    <property type="entry name" value="LA"/>
    <property type="match status" value="1"/>
</dbReference>
<evidence type="ECO:0000313" key="5">
    <source>
        <dbReference type="EMBL" id="PMD17598.1"/>
    </source>
</evidence>
<feature type="compositionally biased region" description="Basic and acidic residues" evidence="3">
    <location>
        <begin position="488"/>
        <end position="499"/>
    </location>
</feature>
<feature type="compositionally biased region" description="Basic and acidic residues" evidence="3">
    <location>
        <begin position="272"/>
        <end position="286"/>
    </location>
</feature>
<feature type="region of interest" description="Disordered" evidence="3">
    <location>
        <begin position="895"/>
        <end position="993"/>
    </location>
</feature>
<feature type="compositionally biased region" description="Basic and acidic residues" evidence="3">
    <location>
        <begin position="168"/>
        <end position="187"/>
    </location>
</feature>
<sequence>MTSTSSRPTGEGAPPPPVFSYAQAAKGRPTSTAASTTQLSQTNTSGMSTPARDSTSVVHTPSGGSERGDRSVNGSNDMSSKADASGDSTISESKATKSKSSPTSPSFGTASTSTLPKEEKDDDDEFVLVGSTSSDLARDRHSQAGASSTEKSLEGVDGRKGKKSKKQKNAEKETEKEKEKEKEELKPEILVPAPLPAVNFWQQRKEELAKAKPSHVLVQSSQLFTETSALNDTAASTKPGDAKKRGKSSNTDDGDKALGAKDSSNAGKGHKKGGDGAGKTKEDQPNKRAGTRGSRMGEREEKSLANQLPPPVEDSMSWPTPEIALEEEKRKAQEKLEKEEKDDSTSSKPRPKEKWVPVPYIPTVTFNTPFPTRGGRGRGGARGGRTDGGGRPSHANGSAMGEKGQSTATAMGNPSAEPEMRPSKDGPRAASLPPNSKRSTESTTRDQRKASTAQSMEKSRSNPAKAESNDLAAEARNPSSVSGSGLDRGLDSDQDHQRGENFTGFKLNQMQDNPHETQSSAGNDRKGASDHFKEGAVFSRDNHSQSRERSDIRSDRGRGGFRGRGVHNNYPNGQPHPQHIFTNGHPSQPPNGYSIRQSSGPYSPPLQPPPFNNQYTPSPSRGGRGGSRSQSIPNNAMYGRFPPSGGPIPQHTGPLQTSQPMFEYPTPQSMSAVPYTSYIDYPSLIAMVTMQIEYYFSIDNLCKDVYLRKHMDSQGFVFLNFIAGFKRIQSLTQEFETLRFACQESEIIDFVRGDDGFDRLRRKEGWEKWVLAMEERDESVRNAGPGYIQRPQLVQRPQQMSMFMAGHHSMSPPAFSPNGTETSFRPFGNGMPVAPISNGNGNGAGYHPETPLSAAVPDFAPGLLPLNGAVDPLEAEVTFHDDEAAHLTVVFTPQRSHDGSKTTTPFHNASSRTFSNGSIDGRSIAEGLYDNPRQGRTMTNGSRGAETSPDDLRRSRSPFAPLSPTKSTTSNGPPVMWVKGQRQPAPVSEQNSEELYTTFHSRALRNREASNIGETHPDMKLLYEFWSHFLCRNFNLTMYSEFRRYAFEDARDNAMTGMKNLISYYDEILNSKKKVIPETLARHYVELVKNEEPGNRPAFEKLRAAWRNGALDMKSRKKIDNFVDPKLREELERAPHQKSDLS</sequence>
<feature type="compositionally biased region" description="Gly residues" evidence="3">
    <location>
        <begin position="377"/>
        <end position="391"/>
    </location>
</feature>
<dbReference type="PANTHER" id="PTHR22792:SF132">
    <property type="entry name" value="LA-RELATED PROTEIN 1"/>
    <property type="match status" value="1"/>
</dbReference>
<dbReference type="CDD" id="cd07323">
    <property type="entry name" value="LAM"/>
    <property type="match status" value="1"/>
</dbReference>
<keyword evidence="6" id="KW-1185">Reference proteome</keyword>
<evidence type="ECO:0000256" key="1">
    <source>
        <dbReference type="ARBA" id="ARBA00022884"/>
    </source>
</evidence>
<dbReference type="GO" id="GO:0045727">
    <property type="term" value="P:positive regulation of translation"/>
    <property type="evidence" value="ECO:0007669"/>
    <property type="project" value="TreeGrafter"/>
</dbReference>
<feature type="compositionally biased region" description="Basic and acidic residues" evidence="3">
    <location>
        <begin position="418"/>
        <end position="427"/>
    </location>
</feature>
<dbReference type="GO" id="GO:0005829">
    <property type="term" value="C:cytosol"/>
    <property type="evidence" value="ECO:0007669"/>
    <property type="project" value="TreeGrafter"/>
</dbReference>
<dbReference type="AlphaFoldDB" id="A0A2J6PU80"/>
<feature type="compositionally biased region" description="Polar residues" evidence="3">
    <location>
        <begin position="901"/>
        <end position="918"/>
    </location>
</feature>
<evidence type="ECO:0000259" key="4">
    <source>
        <dbReference type="PROSITE" id="PS50961"/>
    </source>
</evidence>
<dbReference type="Pfam" id="PF05383">
    <property type="entry name" value="La"/>
    <property type="match status" value="1"/>
</dbReference>
<feature type="compositionally biased region" description="Polar residues" evidence="3">
    <location>
        <begin position="506"/>
        <end position="522"/>
    </location>
</feature>
<dbReference type="PANTHER" id="PTHR22792">
    <property type="entry name" value="LUPUS LA PROTEIN-RELATED"/>
    <property type="match status" value="1"/>
</dbReference>
<reference evidence="5 6" key="1">
    <citation type="submission" date="2016-05" db="EMBL/GenBank/DDBJ databases">
        <title>A degradative enzymes factory behind the ericoid mycorrhizal symbiosis.</title>
        <authorList>
            <consortium name="DOE Joint Genome Institute"/>
            <person name="Martino E."/>
            <person name="Morin E."/>
            <person name="Grelet G."/>
            <person name="Kuo A."/>
            <person name="Kohler A."/>
            <person name="Daghino S."/>
            <person name="Barry K."/>
            <person name="Choi C."/>
            <person name="Cichocki N."/>
            <person name="Clum A."/>
            <person name="Copeland A."/>
            <person name="Hainaut M."/>
            <person name="Haridas S."/>
            <person name="Labutti K."/>
            <person name="Lindquist E."/>
            <person name="Lipzen A."/>
            <person name="Khouja H.-R."/>
            <person name="Murat C."/>
            <person name="Ohm R."/>
            <person name="Olson A."/>
            <person name="Spatafora J."/>
            <person name="Veneault-Fourrey C."/>
            <person name="Henrissat B."/>
            <person name="Grigoriev I."/>
            <person name="Martin F."/>
            <person name="Perotto S."/>
        </authorList>
    </citation>
    <scope>NUCLEOTIDE SEQUENCE [LARGE SCALE GENOMIC DNA]</scope>
    <source>
        <strain evidence="5 6">UAMH 7357</strain>
    </source>
</reference>
<feature type="compositionally biased region" description="Basic and acidic residues" evidence="3">
    <location>
        <begin position="326"/>
        <end position="355"/>
    </location>
</feature>
<feature type="compositionally biased region" description="Basic and acidic residues" evidence="3">
    <location>
        <begin position="523"/>
        <end position="558"/>
    </location>
</feature>
<feature type="compositionally biased region" description="Polar residues" evidence="3">
    <location>
        <begin position="225"/>
        <end position="236"/>
    </location>
</feature>
<protein>
    <recommendedName>
        <fullName evidence="4">HTH La-type RNA-binding domain-containing protein</fullName>
    </recommendedName>
</protein>
<name>A0A2J6PU80_9HELO</name>
<organism evidence="5 6">
    <name type="scientific">Hyaloscypha hepaticicola</name>
    <dbReference type="NCBI Taxonomy" id="2082293"/>
    <lineage>
        <taxon>Eukaryota</taxon>
        <taxon>Fungi</taxon>
        <taxon>Dikarya</taxon>
        <taxon>Ascomycota</taxon>
        <taxon>Pezizomycotina</taxon>
        <taxon>Leotiomycetes</taxon>
        <taxon>Helotiales</taxon>
        <taxon>Hyaloscyphaceae</taxon>
        <taxon>Hyaloscypha</taxon>
    </lineage>
</organism>
<evidence type="ECO:0000256" key="2">
    <source>
        <dbReference type="PROSITE-ProRule" id="PRU00332"/>
    </source>
</evidence>
<dbReference type="InterPro" id="IPR045180">
    <property type="entry name" value="La_dom_prot"/>
</dbReference>
<dbReference type="PROSITE" id="PS50961">
    <property type="entry name" value="HTH_LA"/>
    <property type="match status" value="1"/>
</dbReference>
<keyword evidence="1 2" id="KW-0694">RNA-binding</keyword>
<dbReference type="GO" id="GO:0048255">
    <property type="term" value="P:mRNA stabilization"/>
    <property type="evidence" value="ECO:0007669"/>
    <property type="project" value="InterPro"/>
</dbReference>
<dbReference type="OrthoDB" id="340227at2759"/>
<feature type="compositionally biased region" description="Basic and acidic residues" evidence="3">
    <location>
        <begin position="438"/>
        <end position="449"/>
    </location>
</feature>
<feature type="compositionally biased region" description="Low complexity" evidence="3">
    <location>
        <begin position="30"/>
        <end position="45"/>
    </location>
</feature>
<dbReference type="GO" id="GO:0000339">
    <property type="term" value="F:RNA cap binding"/>
    <property type="evidence" value="ECO:0007669"/>
    <property type="project" value="InterPro"/>
</dbReference>
<feature type="compositionally biased region" description="Polar residues" evidence="3">
    <location>
        <begin position="580"/>
        <end position="597"/>
    </location>
</feature>
<dbReference type="EMBL" id="KZ613499">
    <property type="protein sequence ID" value="PMD17598.1"/>
    <property type="molecule type" value="Genomic_DNA"/>
</dbReference>
<dbReference type="InterPro" id="IPR006630">
    <property type="entry name" value="La_HTH"/>
</dbReference>
<feature type="region of interest" description="Disordered" evidence="3">
    <location>
        <begin position="225"/>
        <end position="655"/>
    </location>
</feature>
<feature type="region of interest" description="Disordered" evidence="3">
    <location>
        <begin position="1"/>
        <end position="196"/>
    </location>
</feature>
<dbReference type="SUPFAM" id="SSF46785">
    <property type="entry name" value="Winged helix' DNA-binding domain"/>
    <property type="match status" value="1"/>
</dbReference>
<accession>A0A2J6PU80</accession>
<dbReference type="Pfam" id="PF21071">
    <property type="entry name" value="LARP1_HEAT"/>
    <property type="match status" value="1"/>
</dbReference>
<dbReference type="STRING" id="1745343.A0A2J6PU80"/>
<feature type="compositionally biased region" description="Polar residues" evidence="3">
    <location>
        <begin position="46"/>
        <end position="63"/>
    </location>
</feature>
<gene>
    <name evidence="5" type="ORF">NA56DRAFT_662217</name>
</gene>
<evidence type="ECO:0000256" key="3">
    <source>
        <dbReference type="SAM" id="MobiDB-lite"/>
    </source>
</evidence>
<dbReference type="InterPro" id="IPR036388">
    <property type="entry name" value="WH-like_DNA-bd_sf"/>
</dbReference>
<evidence type="ECO:0000313" key="6">
    <source>
        <dbReference type="Proteomes" id="UP000235672"/>
    </source>
</evidence>
<feature type="domain" description="HTH La-type RNA-binding" evidence="4">
    <location>
        <begin position="678"/>
        <end position="772"/>
    </location>
</feature>
<feature type="compositionally biased region" description="Low complexity" evidence="3">
    <location>
        <begin position="88"/>
        <end position="106"/>
    </location>
</feature>
<dbReference type="Gene3D" id="1.10.10.10">
    <property type="entry name" value="Winged helix-like DNA-binding domain superfamily/Winged helix DNA-binding domain"/>
    <property type="match status" value="1"/>
</dbReference>
<dbReference type="GO" id="GO:0010494">
    <property type="term" value="C:cytoplasmic stress granule"/>
    <property type="evidence" value="ECO:0007669"/>
    <property type="project" value="TreeGrafter"/>
</dbReference>
<dbReference type="InterPro" id="IPR006607">
    <property type="entry name" value="DM15"/>
</dbReference>
<dbReference type="SMART" id="SM00684">
    <property type="entry name" value="DM15"/>
    <property type="match status" value="2"/>
</dbReference>